<accession>A0A835PJV7</accession>
<dbReference type="InterPro" id="IPR000225">
    <property type="entry name" value="Armadillo"/>
</dbReference>
<dbReference type="OrthoDB" id="1890401at2759"/>
<feature type="repeat" description="ARM" evidence="1">
    <location>
        <begin position="364"/>
        <end position="409"/>
    </location>
</feature>
<name>A0A835PJV7_VANPL</name>
<proteinExistence type="predicted"/>
<evidence type="ECO:0000256" key="1">
    <source>
        <dbReference type="PROSITE-ProRule" id="PRU00259"/>
    </source>
</evidence>
<dbReference type="AlphaFoldDB" id="A0A835PJV7"/>
<comment type="caution">
    <text evidence="2">The sequence shown here is derived from an EMBL/GenBank/DDBJ whole genome shotgun (WGS) entry which is preliminary data.</text>
</comment>
<dbReference type="PROSITE" id="PS50176">
    <property type="entry name" value="ARM_REPEAT"/>
    <property type="match status" value="1"/>
</dbReference>
<gene>
    <name evidence="2" type="ORF">HPP92_024547</name>
</gene>
<dbReference type="InterPro" id="IPR016024">
    <property type="entry name" value="ARM-type_fold"/>
</dbReference>
<evidence type="ECO:0000313" key="3">
    <source>
        <dbReference type="Proteomes" id="UP000636800"/>
    </source>
</evidence>
<sequence length="419" mass="45935">MDRFSLEEDRGELEGGFEMAGLGSSFPLRLQQILSAGRPTSPALKLESDPPAKVKSFIDRVIKSPLHDIAIPLSGFRWEYNKHFKLLLASTDPDIIIATLETLSSLMKINLSKLHGSGKLISCGSMNSHLLSLAQGWGSKEEGLGLYSCVLANERNQQEGFSLFPPDMENECDAIQCRLGSTLHFEFNAAAPQDSTTYQGKKSKLHVINIPGLHMRKEDDLVILKECIEKFSVPPEHRFSLLTRIRYARAFRSPRMCRLYSKIYLFGSEESIPATIRALAMLALGAQLAAYASSHERARIFSGSSIISVGGNRMVLLSVLQKAIVSLSNPSDPSSPLFVDALLQFFLLHVLSSSSSSSVLRVSGMVPPLLPLLSDSDPSHIQLVCAAVKTLQKLMEYSAAAVSVFKDNGEWSCCLKNCG</sequence>
<organism evidence="2 3">
    <name type="scientific">Vanilla planifolia</name>
    <name type="common">Vanilla</name>
    <dbReference type="NCBI Taxonomy" id="51239"/>
    <lineage>
        <taxon>Eukaryota</taxon>
        <taxon>Viridiplantae</taxon>
        <taxon>Streptophyta</taxon>
        <taxon>Embryophyta</taxon>
        <taxon>Tracheophyta</taxon>
        <taxon>Spermatophyta</taxon>
        <taxon>Magnoliopsida</taxon>
        <taxon>Liliopsida</taxon>
        <taxon>Asparagales</taxon>
        <taxon>Orchidaceae</taxon>
        <taxon>Vanilloideae</taxon>
        <taxon>Vanilleae</taxon>
        <taxon>Vanilla</taxon>
    </lineage>
</organism>
<dbReference type="SUPFAM" id="SSF48371">
    <property type="entry name" value="ARM repeat"/>
    <property type="match status" value="1"/>
</dbReference>
<dbReference type="Proteomes" id="UP000636800">
    <property type="component" value="Chromosome 13"/>
</dbReference>
<protein>
    <submittedName>
        <fullName evidence="2">Uncharacterized protein</fullName>
    </submittedName>
</protein>
<keyword evidence="3" id="KW-1185">Reference proteome</keyword>
<evidence type="ECO:0000313" key="2">
    <source>
        <dbReference type="EMBL" id="KAG0455255.1"/>
    </source>
</evidence>
<dbReference type="EMBL" id="JADCNL010000013">
    <property type="protein sequence ID" value="KAG0455255.1"/>
    <property type="molecule type" value="Genomic_DNA"/>
</dbReference>
<reference evidence="2 3" key="1">
    <citation type="journal article" date="2020" name="Nat. Food">
        <title>A phased Vanilla planifolia genome enables genetic improvement of flavour and production.</title>
        <authorList>
            <person name="Hasing T."/>
            <person name="Tang H."/>
            <person name="Brym M."/>
            <person name="Khazi F."/>
            <person name="Huang T."/>
            <person name="Chambers A.H."/>
        </authorList>
    </citation>
    <scope>NUCLEOTIDE SEQUENCE [LARGE SCALE GENOMIC DNA]</scope>
    <source>
        <tissue evidence="2">Leaf</tissue>
    </source>
</reference>